<gene>
    <name evidence="6" type="ORF">SAMN02983006_02454</name>
</gene>
<dbReference type="EMBL" id="FOTI01000046">
    <property type="protein sequence ID" value="SFL96265.1"/>
    <property type="molecule type" value="Genomic_DNA"/>
</dbReference>
<keyword evidence="3" id="KW-0472">Membrane</keyword>
<dbReference type="AlphaFoldDB" id="A0A1I4LZM2"/>
<evidence type="ECO:0000256" key="3">
    <source>
        <dbReference type="ARBA" id="ARBA00023136"/>
    </source>
</evidence>
<dbReference type="STRING" id="29563.SAMN02983006_02454"/>
<keyword evidence="7" id="KW-1185">Reference proteome</keyword>
<dbReference type="PANTHER" id="PTHR43649:SF33">
    <property type="entry name" value="POLYGALACTURONAN_RHAMNOGALACTURONAN-BINDING PROTEIN YTCQ"/>
    <property type="match status" value="1"/>
</dbReference>
<dbReference type="RefSeq" id="WP_089862466.1">
    <property type="nucleotide sequence ID" value="NZ_FOTI01000046.1"/>
</dbReference>
<evidence type="ECO:0000313" key="7">
    <source>
        <dbReference type="Proteomes" id="UP000199006"/>
    </source>
</evidence>
<evidence type="ECO:0000256" key="5">
    <source>
        <dbReference type="ARBA" id="ARBA00023288"/>
    </source>
</evidence>
<evidence type="ECO:0000313" key="6">
    <source>
        <dbReference type="EMBL" id="SFL96265.1"/>
    </source>
</evidence>
<reference evidence="6 7" key="1">
    <citation type="submission" date="2016-10" db="EMBL/GenBank/DDBJ databases">
        <authorList>
            <person name="de Groot N.N."/>
        </authorList>
    </citation>
    <scope>NUCLEOTIDE SEQUENCE [LARGE SCALE GENOMIC DNA]</scope>
    <source>
        <strain evidence="6 7">ATCC 51327</strain>
    </source>
</reference>
<evidence type="ECO:0000256" key="2">
    <source>
        <dbReference type="ARBA" id="ARBA00022729"/>
    </source>
</evidence>
<dbReference type="PANTHER" id="PTHR43649">
    <property type="entry name" value="ARABINOSE-BINDING PROTEIN-RELATED"/>
    <property type="match status" value="1"/>
</dbReference>
<dbReference type="OrthoDB" id="42940at2"/>
<protein>
    <submittedName>
        <fullName evidence="6">Carbohydrate ABC transporter substrate-binding protein, CUT1 family (TC 3.A.1.1.-)</fullName>
    </submittedName>
</protein>
<dbReference type="Proteomes" id="UP000199006">
    <property type="component" value="Unassembled WGS sequence"/>
</dbReference>
<keyword evidence="1" id="KW-1003">Cell membrane</keyword>
<organism evidence="6 7">
    <name type="scientific">Halanaerobium salsuginis</name>
    <dbReference type="NCBI Taxonomy" id="29563"/>
    <lineage>
        <taxon>Bacteria</taxon>
        <taxon>Bacillati</taxon>
        <taxon>Bacillota</taxon>
        <taxon>Clostridia</taxon>
        <taxon>Halanaerobiales</taxon>
        <taxon>Halanaerobiaceae</taxon>
        <taxon>Halanaerobium</taxon>
    </lineage>
</organism>
<keyword evidence="4" id="KW-0564">Palmitate</keyword>
<evidence type="ECO:0000256" key="4">
    <source>
        <dbReference type="ARBA" id="ARBA00023139"/>
    </source>
</evidence>
<sequence length="405" mass="45932">MKKLALSLTNFLLILLLVFTTSSVFARQVELEFFQSKREAVTTFNELITKFEAENPNIKVIQNQVPDAETVLKSRLARNNVPDIMGLGGNYTYGQIAAAGILKDFSNDPYLAKTQLAYQKMLQDLHGKKGHYGIPYTANANTVLYNKDKFAELNLEIPKTWEQFIDTAKKIKAAGGTPFYLTFKDAWTIIVPWNSLAANLHGENFIEQRLENETTFEDRYQKVAERIYKLLDYGQNDVFGYGYSQGNQAFANGESFMYIQGVWAINPILESNPDLNLGAFALPAVNDADENMLVSGVDTVLTMNKNTDHPEAAEKFIEFLLEEENAQFYIDEQMTFSAVENVFQEDPTVVDLKTYFESGNLAPFPDHYYPSGMQVPNLIQGFLHEGDVEEFLNTLDSEWNKVQSR</sequence>
<evidence type="ECO:0000256" key="1">
    <source>
        <dbReference type="ARBA" id="ARBA00022475"/>
    </source>
</evidence>
<dbReference type="Pfam" id="PF01547">
    <property type="entry name" value="SBP_bac_1"/>
    <property type="match status" value="1"/>
</dbReference>
<dbReference type="InterPro" id="IPR006059">
    <property type="entry name" value="SBP"/>
</dbReference>
<name>A0A1I4LZM2_9FIRM</name>
<proteinExistence type="predicted"/>
<keyword evidence="2" id="KW-0732">Signal</keyword>
<dbReference type="Gene3D" id="3.40.190.10">
    <property type="entry name" value="Periplasmic binding protein-like II"/>
    <property type="match status" value="2"/>
</dbReference>
<dbReference type="InterPro" id="IPR050490">
    <property type="entry name" value="Bact_solute-bd_prot1"/>
</dbReference>
<keyword evidence="5" id="KW-0449">Lipoprotein</keyword>
<accession>A0A1I4LZM2</accession>
<dbReference type="SUPFAM" id="SSF53850">
    <property type="entry name" value="Periplasmic binding protein-like II"/>
    <property type="match status" value="1"/>
</dbReference>